<evidence type="ECO:0000256" key="1">
    <source>
        <dbReference type="SAM" id="MobiDB-lite"/>
    </source>
</evidence>
<dbReference type="RefSeq" id="XP_022321417.1">
    <property type="nucleotide sequence ID" value="XM_022465709.1"/>
</dbReference>
<proteinExistence type="predicted"/>
<reference evidence="3 4" key="1">
    <citation type="submission" date="2025-04" db="UniProtKB">
        <authorList>
            <consortium name="RefSeq"/>
        </authorList>
    </citation>
    <scope>IDENTIFICATION</scope>
    <source>
        <tissue evidence="3 4">Whole sample</tissue>
    </source>
</reference>
<feature type="region of interest" description="Disordered" evidence="1">
    <location>
        <begin position="90"/>
        <end position="206"/>
    </location>
</feature>
<dbReference type="OrthoDB" id="6183848at2759"/>
<feature type="compositionally biased region" description="Basic and acidic residues" evidence="1">
    <location>
        <begin position="173"/>
        <end position="206"/>
    </location>
</feature>
<sequence length="246" mass="27826">MAFPKLREFMGEVQKFLQSDVKPFHMSSILPRGAKRELDSAVPMIAGFRPSRVYYMFAVLNYAEFGSWEEVKMNAPQALEEYQQFMKELPDDERDKPPTPLPAKDTIISQGFPQNSSARFHTSNEDLQYYSPRGPEQNARETSRSSQRLPHDATGGKGTSSVPSGPPVYDVNGYRDHGRGSSRPSDWRSHDKLDPEGQDRNNEILKNDIASSISKLKNELGSLKDRLSQELDHDSGVDKLQVNHRS</sequence>
<dbReference type="AlphaFoldDB" id="A0A8B8CZU7"/>
<dbReference type="GeneID" id="111123409"/>
<dbReference type="RefSeq" id="XP_022321418.1">
    <property type="nucleotide sequence ID" value="XM_022465710.1"/>
</dbReference>
<evidence type="ECO:0000313" key="2">
    <source>
        <dbReference type="Proteomes" id="UP000694844"/>
    </source>
</evidence>
<name>A0A8B8CZU7_CRAVI</name>
<dbReference type="Proteomes" id="UP000694844">
    <property type="component" value="Chromosome 3"/>
</dbReference>
<evidence type="ECO:0000313" key="4">
    <source>
        <dbReference type="RefSeq" id="XP_022321418.1"/>
    </source>
</evidence>
<gene>
    <name evidence="3 4" type="primary">LOC111123409</name>
</gene>
<feature type="compositionally biased region" description="Polar residues" evidence="1">
    <location>
        <begin position="107"/>
        <end position="121"/>
    </location>
</feature>
<evidence type="ECO:0000313" key="3">
    <source>
        <dbReference type="RefSeq" id="XP_022321417.1"/>
    </source>
</evidence>
<protein>
    <submittedName>
        <fullName evidence="3 4">Uncharacterized protein LOC111123409 isoform X2</fullName>
    </submittedName>
</protein>
<keyword evidence="2" id="KW-1185">Reference proteome</keyword>
<organism evidence="2 3">
    <name type="scientific">Crassostrea virginica</name>
    <name type="common">Eastern oyster</name>
    <dbReference type="NCBI Taxonomy" id="6565"/>
    <lineage>
        <taxon>Eukaryota</taxon>
        <taxon>Metazoa</taxon>
        <taxon>Spiralia</taxon>
        <taxon>Lophotrochozoa</taxon>
        <taxon>Mollusca</taxon>
        <taxon>Bivalvia</taxon>
        <taxon>Autobranchia</taxon>
        <taxon>Pteriomorphia</taxon>
        <taxon>Ostreida</taxon>
        <taxon>Ostreoidea</taxon>
        <taxon>Ostreidae</taxon>
        <taxon>Crassostrea</taxon>
    </lineage>
</organism>
<accession>A0A8B8CZU7</accession>